<evidence type="ECO:0000256" key="5">
    <source>
        <dbReference type="ARBA" id="ARBA00023284"/>
    </source>
</evidence>
<dbReference type="PROSITE" id="PS51352">
    <property type="entry name" value="THIOREDOXIN_2"/>
    <property type="match status" value="1"/>
</dbReference>
<dbReference type="Gene3D" id="3.40.30.10">
    <property type="entry name" value="Glutaredoxin"/>
    <property type="match status" value="1"/>
</dbReference>
<evidence type="ECO:0000313" key="8">
    <source>
        <dbReference type="Proteomes" id="UP000249254"/>
    </source>
</evidence>
<dbReference type="CDD" id="cd02947">
    <property type="entry name" value="TRX_family"/>
    <property type="match status" value="1"/>
</dbReference>
<dbReference type="InterPro" id="IPR017937">
    <property type="entry name" value="Thioredoxin_CS"/>
</dbReference>
<dbReference type="Pfam" id="PF14559">
    <property type="entry name" value="TPR_19"/>
    <property type="match status" value="1"/>
</dbReference>
<keyword evidence="2" id="KW-0813">Transport</keyword>
<dbReference type="Proteomes" id="UP000249254">
    <property type="component" value="Unassembled WGS sequence"/>
</dbReference>
<dbReference type="Gene3D" id="1.25.40.10">
    <property type="entry name" value="Tetratricopeptide repeat domain"/>
    <property type="match status" value="2"/>
</dbReference>
<keyword evidence="8" id="KW-1185">Reference proteome</keyword>
<dbReference type="GO" id="GO:0045454">
    <property type="term" value="P:cell redox homeostasis"/>
    <property type="evidence" value="ECO:0007669"/>
    <property type="project" value="TreeGrafter"/>
</dbReference>
<dbReference type="SUPFAM" id="SSF48452">
    <property type="entry name" value="TPR-like"/>
    <property type="match status" value="1"/>
</dbReference>
<dbReference type="PROSITE" id="PS00194">
    <property type="entry name" value="THIOREDOXIN_1"/>
    <property type="match status" value="1"/>
</dbReference>
<name>A0A328AFS9_9CAUL</name>
<dbReference type="GO" id="GO:0006950">
    <property type="term" value="P:response to stress"/>
    <property type="evidence" value="ECO:0007669"/>
    <property type="project" value="UniProtKB-ARBA"/>
</dbReference>
<dbReference type="FunFam" id="3.40.30.10:FF:000001">
    <property type="entry name" value="Thioredoxin"/>
    <property type="match status" value="1"/>
</dbReference>
<keyword evidence="4" id="KW-1015">Disulfide bond</keyword>
<dbReference type="SUPFAM" id="SSF52833">
    <property type="entry name" value="Thioredoxin-like"/>
    <property type="match status" value="1"/>
</dbReference>
<feature type="domain" description="Thioredoxin" evidence="6">
    <location>
        <begin position="14"/>
        <end position="130"/>
    </location>
</feature>
<protein>
    <submittedName>
        <fullName evidence="7">Co-chaperone YbbN</fullName>
    </submittedName>
</protein>
<dbReference type="PANTHER" id="PTHR45663:SF11">
    <property type="entry name" value="GEO12009P1"/>
    <property type="match status" value="1"/>
</dbReference>
<accession>A0A328AFS9</accession>
<dbReference type="RefSeq" id="WP_111527332.1">
    <property type="nucleotide sequence ID" value="NZ_JBHRSG010000005.1"/>
</dbReference>
<dbReference type="Pfam" id="PF00085">
    <property type="entry name" value="Thioredoxin"/>
    <property type="match status" value="1"/>
</dbReference>
<organism evidence="7 8">
    <name type="scientific">Phenylobacterium soli</name>
    <dbReference type="NCBI Taxonomy" id="2170551"/>
    <lineage>
        <taxon>Bacteria</taxon>
        <taxon>Pseudomonadati</taxon>
        <taxon>Pseudomonadota</taxon>
        <taxon>Alphaproteobacteria</taxon>
        <taxon>Caulobacterales</taxon>
        <taxon>Caulobacteraceae</taxon>
        <taxon>Phenylobacterium</taxon>
    </lineage>
</organism>
<dbReference type="Pfam" id="PF14561">
    <property type="entry name" value="TPR_20"/>
    <property type="match status" value="1"/>
</dbReference>
<dbReference type="GO" id="GO:0005829">
    <property type="term" value="C:cytosol"/>
    <property type="evidence" value="ECO:0007669"/>
    <property type="project" value="TreeGrafter"/>
</dbReference>
<dbReference type="InterPro" id="IPR011990">
    <property type="entry name" value="TPR-like_helical_dom_sf"/>
</dbReference>
<comment type="caution">
    <text evidence="7">The sequence shown here is derived from an EMBL/GenBank/DDBJ whole genome shotgun (WGS) entry which is preliminary data.</text>
</comment>
<evidence type="ECO:0000256" key="3">
    <source>
        <dbReference type="ARBA" id="ARBA00022982"/>
    </source>
</evidence>
<keyword evidence="3" id="KW-0249">Electron transport</keyword>
<dbReference type="InterPro" id="IPR013766">
    <property type="entry name" value="Thioredoxin_domain"/>
</dbReference>
<proteinExistence type="inferred from homology"/>
<dbReference type="OrthoDB" id="9790390at2"/>
<dbReference type="SMART" id="SM00028">
    <property type="entry name" value="TPR"/>
    <property type="match status" value="3"/>
</dbReference>
<sequence length="310" mass="32846">MTLIGETSGAPSGGAAGGVAGDLIKDGTDASFMADVIEASKTQPVIVDFWATWCGPCRQLGPALEKAVTAAKGAVKLVKIDIDRNPSFAGQLRVQSIPAVFAFHEGRPIDGFMGALPESQVKAFVERLAKAGGGGASPVDELLEIARESLEVNDLGGAAQAYAQILQHDPENPKALGGLAKLYMQNGDAERARELLDMAPADAKDPDLDSVRAALHLAEQAAPSAEVQQFEHRLVQNSDDHEARFALAQALAGAGDLDQAADHLLHIIERDRDWNDQAARQQLLKVFEAAGPMSDLAKTGRRRLSAILFS</sequence>
<dbReference type="GO" id="GO:0015035">
    <property type="term" value="F:protein-disulfide reductase activity"/>
    <property type="evidence" value="ECO:0007669"/>
    <property type="project" value="UniProtKB-ARBA"/>
</dbReference>
<dbReference type="AlphaFoldDB" id="A0A328AFS9"/>
<dbReference type="InterPro" id="IPR019734">
    <property type="entry name" value="TPR_rpt"/>
</dbReference>
<dbReference type="InterPro" id="IPR036249">
    <property type="entry name" value="Thioredoxin-like_sf"/>
</dbReference>
<evidence type="ECO:0000313" key="7">
    <source>
        <dbReference type="EMBL" id="RAK53580.1"/>
    </source>
</evidence>
<evidence type="ECO:0000256" key="1">
    <source>
        <dbReference type="ARBA" id="ARBA00008987"/>
    </source>
</evidence>
<dbReference type="EMBL" id="QFYQ01000001">
    <property type="protein sequence ID" value="RAK53580.1"/>
    <property type="molecule type" value="Genomic_DNA"/>
</dbReference>
<comment type="similarity">
    <text evidence="1">Belongs to the thioredoxin family.</text>
</comment>
<keyword evidence="5" id="KW-0676">Redox-active center</keyword>
<evidence type="ECO:0000256" key="4">
    <source>
        <dbReference type="ARBA" id="ARBA00023157"/>
    </source>
</evidence>
<gene>
    <name evidence="7" type="ORF">DJ017_03075</name>
</gene>
<evidence type="ECO:0000259" key="6">
    <source>
        <dbReference type="PROSITE" id="PS51352"/>
    </source>
</evidence>
<dbReference type="PANTHER" id="PTHR45663">
    <property type="entry name" value="GEO12009P1"/>
    <property type="match status" value="1"/>
</dbReference>
<reference evidence="8" key="1">
    <citation type="submission" date="2018-05" db="EMBL/GenBank/DDBJ databases">
        <authorList>
            <person name="Li X."/>
        </authorList>
    </citation>
    <scope>NUCLEOTIDE SEQUENCE [LARGE SCALE GENOMIC DNA]</scope>
    <source>
        <strain evidence="8">LX32</strain>
    </source>
</reference>
<evidence type="ECO:0000256" key="2">
    <source>
        <dbReference type="ARBA" id="ARBA00022448"/>
    </source>
</evidence>